<protein>
    <submittedName>
        <fullName evidence="1">Uncharacterized protein</fullName>
    </submittedName>
</protein>
<gene>
    <name evidence="1" type="ORF">E1750_06240</name>
</gene>
<organism evidence="1 2">
    <name type="scientific">Flavobacterium nackdongense</name>
    <dbReference type="NCBI Taxonomy" id="2547394"/>
    <lineage>
        <taxon>Bacteria</taxon>
        <taxon>Pseudomonadati</taxon>
        <taxon>Bacteroidota</taxon>
        <taxon>Flavobacteriia</taxon>
        <taxon>Flavobacteriales</taxon>
        <taxon>Flavobacteriaceae</taxon>
        <taxon>Flavobacterium</taxon>
    </lineage>
</organism>
<dbReference type="AlphaFoldDB" id="A0A4P6YDH2"/>
<sequence length="78" mass="9169">MATQICPKCKTDNFVWNIDEEETSLTKWSCLNCNYVVFENESDERNCLVCNHKSETKLKDNSTEFWWCSNCNTTTKSE</sequence>
<evidence type="ECO:0000313" key="2">
    <source>
        <dbReference type="Proteomes" id="UP000291124"/>
    </source>
</evidence>
<dbReference type="EMBL" id="CP037933">
    <property type="protein sequence ID" value="QBN18423.1"/>
    <property type="molecule type" value="Genomic_DNA"/>
</dbReference>
<keyword evidence="2" id="KW-1185">Reference proteome</keyword>
<dbReference type="Proteomes" id="UP000291124">
    <property type="component" value="Chromosome"/>
</dbReference>
<dbReference type="Gene3D" id="2.20.28.10">
    <property type="match status" value="1"/>
</dbReference>
<accession>A0A4P6YDH2</accession>
<evidence type="ECO:0000313" key="1">
    <source>
        <dbReference type="EMBL" id="QBN18423.1"/>
    </source>
</evidence>
<reference evidence="2" key="1">
    <citation type="submission" date="2019-03" db="EMBL/GenBank/DDBJ databases">
        <title>Flavobacterium sp.</title>
        <authorList>
            <person name="Kim H."/>
        </authorList>
    </citation>
    <scope>NUCLEOTIDE SEQUENCE [LARGE SCALE GENOMIC DNA]</scope>
    <source>
        <strain evidence="2">GS13</strain>
    </source>
</reference>
<dbReference type="RefSeq" id="WP_133275950.1">
    <property type="nucleotide sequence ID" value="NZ_CP037933.1"/>
</dbReference>
<proteinExistence type="predicted"/>
<name>A0A4P6YDH2_9FLAO</name>
<dbReference type="OrthoDB" id="1448367at2"/>
<dbReference type="KEGG" id="fnk:E1750_06240"/>